<dbReference type="OrthoDB" id="5340910at2759"/>
<dbReference type="InterPro" id="IPR036028">
    <property type="entry name" value="SH3-like_dom_sf"/>
</dbReference>
<evidence type="ECO:0000313" key="11">
    <source>
        <dbReference type="Proteomes" id="UP000646827"/>
    </source>
</evidence>
<dbReference type="Proteomes" id="UP000646827">
    <property type="component" value="Unassembled WGS sequence"/>
</dbReference>
<keyword evidence="5 8" id="KW-0472">Membrane</keyword>
<feature type="region of interest" description="Disordered" evidence="7">
    <location>
        <begin position="1"/>
        <end position="77"/>
    </location>
</feature>
<keyword evidence="2 6" id="KW-0728">SH3 domain</keyword>
<evidence type="ECO:0000256" key="3">
    <source>
        <dbReference type="ARBA" id="ARBA00022692"/>
    </source>
</evidence>
<dbReference type="PROSITE" id="PS50002">
    <property type="entry name" value="SH3"/>
    <property type="match status" value="1"/>
</dbReference>
<organism evidence="10 11">
    <name type="scientific">Circinella minor</name>
    <dbReference type="NCBI Taxonomy" id="1195481"/>
    <lineage>
        <taxon>Eukaryota</taxon>
        <taxon>Fungi</taxon>
        <taxon>Fungi incertae sedis</taxon>
        <taxon>Mucoromycota</taxon>
        <taxon>Mucoromycotina</taxon>
        <taxon>Mucoromycetes</taxon>
        <taxon>Mucorales</taxon>
        <taxon>Lichtheimiaceae</taxon>
        <taxon>Circinella</taxon>
    </lineage>
</organism>
<dbReference type="SUPFAM" id="SSF50044">
    <property type="entry name" value="SH3-domain"/>
    <property type="match status" value="1"/>
</dbReference>
<feature type="domain" description="SH3" evidence="9">
    <location>
        <begin position="282"/>
        <end position="344"/>
    </location>
</feature>
<feature type="region of interest" description="Disordered" evidence="7">
    <location>
        <begin position="96"/>
        <end position="118"/>
    </location>
</feature>
<dbReference type="GO" id="GO:0016020">
    <property type="term" value="C:membrane"/>
    <property type="evidence" value="ECO:0007669"/>
    <property type="project" value="UniProtKB-SubCell"/>
</dbReference>
<feature type="transmembrane region" description="Helical" evidence="8">
    <location>
        <begin position="124"/>
        <end position="146"/>
    </location>
</feature>
<gene>
    <name evidence="10" type="ORF">INT45_007547</name>
</gene>
<dbReference type="GO" id="GO:0071944">
    <property type="term" value="C:cell periphery"/>
    <property type="evidence" value="ECO:0007669"/>
    <property type="project" value="UniProtKB-ARBA"/>
</dbReference>
<evidence type="ECO:0000313" key="10">
    <source>
        <dbReference type="EMBL" id="KAG2222111.1"/>
    </source>
</evidence>
<accession>A0A8H7VGH6</accession>
<reference evidence="10 11" key="1">
    <citation type="submission" date="2020-12" db="EMBL/GenBank/DDBJ databases">
        <title>Metabolic potential, ecology and presence of endohyphal bacteria is reflected in genomic diversity of Mucoromycotina.</title>
        <authorList>
            <person name="Muszewska A."/>
            <person name="Okrasinska A."/>
            <person name="Steczkiewicz K."/>
            <person name="Drgas O."/>
            <person name="Orlowska M."/>
            <person name="Perlinska-Lenart U."/>
            <person name="Aleksandrzak-Piekarczyk T."/>
            <person name="Szatraj K."/>
            <person name="Zielenkiewicz U."/>
            <person name="Pilsyk S."/>
            <person name="Malc E."/>
            <person name="Mieczkowski P."/>
            <person name="Kruszewska J.S."/>
            <person name="Biernat P."/>
            <person name="Pawlowska J."/>
        </authorList>
    </citation>
    <scope>NUCLEOTIDE SEQUENCE [LARGE SCALE GENOMIC DNA]</scope>
    <source>
        <strain evidence="10 11">CBS 142.35</strain>
    </source>
</reference>
<keyword evidence="11" id="KW-1185">Reference proteome</keyword>
<name>A0A8H7VGH6_9FUNG</name>
<dbReference type="EMBL" id="JAEPRB010000091">
    <property type="protein sequence ID" value="KAG2222111.1"/>
    <property type="molecule type" value="Genomic_DNA"/>
</dbReference>
<dbReference type="InterPro" id="IPR051694">
    <property type="entry name" value="Immunoregulatory_rcpt-like"/>
</dbReference>
<evidence type="ECO:0000256" key="4">
    <source>
        <dbReference type="ARBA" id="ARBA00022989"/>
    </source>
</evidence>
<protein>
    <recommendedName>
        <fullName evidence="9">SH3 domain-containing protein</fullName>
    </recommendedName>
</protein>
<feature type="region of interest" description="Disordered" evidence="7">
    <location>
        <begin position="190"/>
        <end position="214"/>
    </location>
</feature>
<evidence type="ECO:0000256" key="2">
    <source>
        <dbReference type="ARBA" id="ARBA00022443"/>
    </source>
</evidence>
<dbReference type="SMART" id="SM00326">
    <property type="entry name" value="SH3"/>
    <property type="match status" value="1"/>
</dbReference>
<dbReference type="PANTHER" id="PTHR15549">
    <property type="entry name" value="PAIRED IMMUNOGLOBULIN-LIKE TYPE 2 RECEPTOR"/>
    <property type="match status" value="1"/>
</dbReference>
<keyword evidence="4 8" id="KW-1133">Transmembrane helix</keyword>
<sequence length="384" mass="41238">MTHGHDYTNKLLNYKRAVPDESSSEPKPTPTKKPDSSPTASVPDKPAVSSKPTFANDKSQTITAFPAPTEKSNSSTTLPYHVISSHTITPENTVAADSASTNTATSTPNAANKEDDTSSISGGAIGGIVVAVVAAIALSLIAILFIKRRKKTTRRRPSISHRVSSFGQNDFFAGPTIGSTTATYNNIVSSPPPMHQIQQQQQQQQPYQQHQQTYGSMNQPPIVAAGPVTSPTDYYTPALAPSPPQQFNSTFAPTPAFAATAASPPMQQQQQQVQQGEAWQHPPLGTYTVVSTYTPTLDDEIYVHPGDQVQVYTEYDDGWCLGSNLSRGNLRGVFPLHCIQPSSSPSITSSSITANGGTNLNVNDPRLSKRGSSLYNYNEATKQF</sequence>
<dbReference type="Gene3D" id="2.30.30.40">
    <property type="entry name" value="SH3 Domains"/>
    <property type="match status" value="1"/>
</dbReference>
<comment type="caution">
    <text evidence="10">The sequence shown here is derived from an EMBL/GenBank/DDBJ whole genome shotgun (WGS) entry which is preliminary data.</text>
</comment>
<feature type="region of interest" description="Disordered" evidence="7">
    <location>
        <begin position="345"/>
        <end position="372"/>
    </location>
</feature>
<feature type="compositionally biased region" description="Low complexity" evidence="7">
    <location>
        <begin position="96"/>
        <end position="111"/>
    </location>
</feature>
<feature type="compositionally biased region" description="Polar residues" evidence="7">
    <location>
        <begin position="50"/>
        <end position="63"/>
    </location>
</feature>
<evidence type="ECO:0000256" key="8">
    <source>
        <dbReference type="SAM" id="Phobius"/>
    </source>
</evidence>
<evidence type="ECO:0000259" key="9">
    <source>
        <dbReference type="PROSITE" id="PS50002"/>
    </source>
</evidence>
<feature type="compositionally biased region" description="Low complexity" evidence="7">
    <location>
        <begin position="196"/>
        <end position="212"/>
    </location>
</feature>
<proteinExistence type="predicted"/>
<evidence type="ECO:0000256" key="7">
    <source>
        <dbReference type="SAM" id="MobiDB-lite"/>
    </source>
</evidence>
<dbReference type="Pfam" id="PF14604">
    <property type="entry name" value="SH3_9"/>
    <property type="match status" value="1"/>
</dbReference>
<dbReference type="AlphaFoldDB" id="A0A8H7VGH6"/>
<dbReference type="InterPro" id="IPR001452">
    <property type="entry name" value="SH3_domain"/>
</dbReference>
<dbReference type="PANTHER" id="PTHR15549:SF30">
    <property type="entry name" value="MID2 DOMAIN-CONTAINING PROTEIN"/>
    <property type="match status" value="1"/>
</dbReference>
<keyword evidence="3 8" id="KW-0812">Transmembrane</keyword>
<evidence type="ECO:0000256" key="1">
    <source>
        <dbReference type="ARBA" id="ARBA00004167"/>
    </source>
</evidence>
<evidence type="ECO:0000256" key="6">
    <source>
        <dbReference type="PROSITE-ProRule" id="PRU00192"/>
    </source>
</evidence>
<evidence type="ECO:0000256" key="5">
    <source>
        <dbReference type="ARBA" id="ARBA00023136"/>
    </source>
</evidence>
<comment type="subcellular location">
    <subcellularLocation>
        <location evidence="1">Membrane</location>
        <topology evidence="1">Single-pass membrane protein</topology>
    </subcellularLocation>
</comment>